<evidence type="ECO:0000256" key="8">
    <source>
        <dbReference type="ARBA" id="ARBA00023012"/>
    </source>
</evidence>
<keyword evidence="4" id="KW-0808">Transferase</keyword>
<dbReference type="SMART" id="SM00387">
    <property type="entry name" value="HATPase_c"/>
    <property type="match status" value="1"/>
</dbReference>
<dbReference type="Pfam" id="PF00072">
    <property type="entry name" value="Response_reg"/>
    <property type="match status" value="1"/>
</dbReference>
<evidence type="ECO:0000256" key="1">
    <source>
        <dbReference type="ARBA" id="ARBA00000085"/>
    </source>
</evidence>
<organism evidence="15 16">
    <name type="scientific">Nisaea acidiphila</name>
    <dbReference type="NCBI Taxonomy" id="1862145"/>
    <lineage>
        <taxon>Bacteria</taxon>
        <taxon>Pseudomonadati</taxon>
        <taxon>Pseudomonadota</taxon>
        <taxon>Alphaproteobacteria</taxon>
        <taxon>Rhodospirillales</taxon>
        <taxon>Thalassobaculaceae</taxon>
        <taxon>Nisaea</taxon>
    </lineage>
</organism>
<feature type="domain" description="Response regulatory" evidence="14">
    <location>
        <begin position="845"/>
        <end position="964"/>
    </location>
</feature>
<dbReference type="Gene3D" id="3.40.50.2300">
    <property type="match status" value="1"/>
</dbReference>
<dbReference type="AlphaFoldDB" id="A0A9J7AQ20"/>
<dbReference type="InterPro" id="IPR004358">
    <property type="entry name" value="Sig_transdc_His_kin-like_C"/>
</dbReference>
<evidence type="ECO:0000256" key="3">
    <source>
        <dbReference type="ARBA" id="ARBA00022553"/>
    </source>
</evidence>
<accession>A0A9J7AQ20</accession>
<dbReference type="GO" id="GO:0000155">
    <property type="term" value="F:phosphorelay sensor kinase activity"/>
    <property type="evidence" value="ECO:0007669"/>
    <property type="project" value="InterPro"/>
</dbReference>
<dbReference type="SUPFAM" id="SSF55785">
    <property type="entry name" value="PYP-like sensor domain (PAS domain)"/>
    <property type="match status" value="4"/>
</dbReference>
<keyword evidence="3 11" id="KW-0597">Phosphoprotein</keyword>
<reference evidence="15" key="1">
    <citation type="submission" date="2022-08" db="EMBL/GenBank/DDBJ databases">
        <title>Nisaea acidiphila sp. nov., isolated from a marine algal debris and emended description of the genus Nisaea Urios et al. 2008.</title>
        <authorList>
            <person name="Kwon K."/>
        </authorList>
    </citation>
    <scope>NUCLEOTIDE SEQUENCE</scope>
    <source>
        <strain evidence="15">MEBiC11861</strain>
    </source>
</reference>
<feature type="domain" description="Histidine kinase" evidence="13">
    <location>
        <begin position="600"/>
        <end position="821"/>
    </location>
</feature>
<comment type="catalytic activity">
    <reaction evidence="1">
        <text>ATP + protein L-histidine = ADP + protein N-phospho-L-histidine.</text>
        <dbReference type="EC" id="2.7.13.3"/>
    </reaction>
</comment>
<evidence type="ECO:0000256" key="4">
    <source>
        <dbReference type="ARBA" id="ARBA00022679"/>
    </source>
</evidence>
<dbReference type="EMBL" id="CP102480">
    <property type="protein sequence ID" value="UUX49707.1"/>
    <property type="molecule type" value="Genomic_DNA"/>
</dbReference>
<dbReference type="CDD" id="cd17546">
    <property type="entry name" value="REC_hyHK_CKI1_RcsC-like"/>
    <property type="match status" value="1"/>
</dbReference>
<dbReference type="SUPFAM" id="SSF52172">
    <property type="entry name" value="CheY-like"/>
    <property type="match status" value="1"/>
</dbReference>
<dbReference type="CDD" id="cd16922">
    <property type="entry name" value="HATPase_EvgS-ArcB-TorS-like"/>
    <property type="match status" value="1"/>
</dbReference>
<gene>
    <name evidence="15" type="ORF">NUH88_20200</name>
</gene>
<dbReference type="Proteomes" id="UP001060336">
    <property type="component" value="Chromosome"/>
</dbReference>
<dbReference type="PANTHER" id="PTHR43047">
    <property type="entry name" value="TWO-COMPONENT HISTIDINE PROTEIN KINASE"/>
    <property type="match status" value="1"/>
</dbReference>
<dbReference type="InterPro" id="IPR035965">
    <property type="entry name" value="PAS-like_dom_sf"/>
</dbReference>
<dbReference type="SMART" id="SM00388">
    <property type="entry name" value="HisKA"/>
    <property type="match status" value="1"/>
</dbReference>
<keyword evidence="12" id="KW-0175">Coiled coil</keyword>
<dbReference type="SMART" id="SM00448">
    <property type="entry name" value="REC"/>
    <property type="match status" value="1"/>
</dbReference>
<dbReference type="PROSITE" id="PS50109">
    <property type="entry name" value="HIS_KIN"/>
    <property type="match status" value="1"/>
</dbReference>
<dbReference type="InterPro" id="IPR036890">
    <property type="entry name" value="HATPase_C_sf"/>
</dbReference>
<dbReference type="Gene3D" id="3.30.565.10">
    <property type="entry name" value="Histidine kinase-like ATPase, C-terminal domain"/>
    <property type="match status" value="1"/>
</dbReference>
<keyword evidence="8" id="KW-0902">Two-component regulatory system</keyword>
<evidence type="ECO:0000256" key="2">
    <source>
        <dbReference type="ARBA" id="ARBA00012438"/>
    </source>
</evidence>
<dbReference type="PRINTS" id="PR00344">
    <property type="entry name" value="BCTRLSENSOR"/>
</dbReference>
<protein>
    <recommendedName>
        <fullName evidence="10">Sensory/regulatory protein RpfC</fullName>
        <ecNumber evidence="2">2.7.13.3</ecNumber>
    </recommendedName>
</protein>
<dbReference type="KEGG" id="naci:NUH88_20200"/>
<evidence type="ECO:0000313" key="15">
    <source>
        <dbReference type="EMBL" id="UUX49707.1"/>
    </source>
</evidence>
<dbReference type="InterPro" id="IPR036097">
    <property type="entry name" value="HisK_dim/P_sf"/>
</dbReference>
<evidence type="ECO:0000256" key="12">
    <source>
        <dbReference type="SAM" id="Coils"/>
    </source>
</evidence>
<dbReference type="InterPro" id="IPR003594">
    <property type="entry name" value="HATPase_dom"/>
</dbReference>
<keyword evidence="5" id="KW-0547">Nucleotide-binding</keyword>
<dbReference type="CDD" id="cd00082">
    <property type="entry name" value="HisKA"/>
    <property type="match status" value="1"/>
</dbReference>
<proteinExistence type="predicted"/>
<dbReference type="InterPro" id="IPR001789">
    <property type="entry name" value="Sig_transdc_resp-reg_receiver"/>
</dbReference>
<dbReference type="FunFam" id="1.10.287.130:FF:000002">
    <property type="entry name" value="Two-component osmosensing histidine kinase"/>
    <property type="match status" value="1"/>
</dbReference>
<evidence type="ECO:0000259" key="13">
    <source>
        <dbReference type="PROSITE" id="PS50109"/>
    </source>
</evidence>
<keyword evidence="6" id="KW-0418">Kinase</keyword>
<keyword evidence="16" id="KW-1185">Reference proteome</keyword>
<sequence>MMRATTEQDVLSSVIENVTQGLSYFDKDLNLVTCNRRYLELLGFPAWMGTPGTPMSAFFRHNAERGEYGSGEIDDLVQERVELARRAEAHSFERTRPDGTVLRIRGIPVAGGGFVTTYDDITELRSSQKALERTNETLDDLIWERTAKLQARETELSSKTTALETILEAVNYGITLFDDDLILVAANRQAYEMMHIPEERRKVGTSFESFIRLLAERGEYGAGDVEEQVRSRIELAHKFEPHRFVREQKNGSIYEVTGRPVEGGFVTTYVDVTEQKRFEALLQANNAELSAKTAALEAVLAALDHGIALFGKDLRLVAANSQALDLMKVPHEMNEPGRHFSDFLRFQAGIGEFGPGDIEEIVAERTASAERPEPFFDIRHRTDGTIVEVSRRPIDIGFLATYRDVTEQKRFEALLQANNEELAAKTSAMETILQTVDYGISLFDKNLKLVAANPQSFELMGIPESYNYPGCHLSDFLRHQAKNGEFGPGDIEEIVKERTAAAWLREAYCAVRERSDGRVIEVVRRMIDDGFVTTYRDVTEQKRVEALLRSTNEELEKRVDERTSELNVQLRETERAEAEMRAAKSRAEQADRAKSDFLARMSHEIRTPLNGVIGLTRILGDTELSDRQTEIVAKVMASSNALLNIVNDVLDFAKIEAGRLEIEEIPFTLGEILDSARSIAASRAEEKGLRFEIDAGGLETRRYFGDPHRIGQILTNYCSNAVKFTETGFVRIAVEETPAGGARSSLHLTVTDSGIGMTEAEISRVFQPFNQADASTTRQYGGTGLGLAICRELAERMKGRVWVESVHGKGSAFHVELPLESAPATGDTGIASLDQDWRAACKGLNVLLVEDNAINREIATVLLEGAGMNVVQAEHGKQAVDIMLSDAPPKIDIVLMDLQMPEMDGHEATRHILADPRYSNLKVIALTAHAVAKEIEKSRSVGMCDHIIKPFEPDNLFRRLALSCR</sequence>
<dbReference type="Pfam" id="PF00512">
    <property type="entry name" value="HisKA"/>
    <property type="match status" value="1"/>
</dbReference>
<dbReference type="Pfam" id="PF02518">
    <property type="entry name" value="HATPase_c"/>
    <property type="match status" value="1"/>
</dbReference>
<dbReference type="InterPro" id="IPR011006">
    <property type="entry name" value="CheY-like_superfamily"/>
</dbReference>
<evidence type="ECO:0000256" key="6">
    <source>
        <dbReference type="ARBA" id="ARBA00022777"/>
    </source>
</evidence>
<comment type="subunit">
    <text evidence="9">At low DSF concentrations, interacts with RpfF.</text>
</comment>
<dbReference type="InterPro" id="IPR003661">
    <property type="entry name" value="HisK_dim/P_dom"/>
</dbReference>
<dbReference type="RefSeq" id="WP_257768531.1">
    <property type="nucleotide sequence ID" value="NZ_CP102480.1"/>
</dbReference>
<feature type="modified residue" description="4-aspartylphosphate" evidence="11">
    <location>
        <position position="897"/>
    </location>
</feature>
<evidence type="ECO:0000256" key="9">
    <source>
        <dbReference type="ARBA" id="ARBA00064003"/>
    </source>
</evidence>
<evidence type="ECO:0000313" key="16">
    <source>
        <dbReference type="Proteomes" id="UP001060336"/>
    </source>
</evidence>
<dbReference type="GO" id="GO:0005524">
    <property type="term" value="F:ATP binding"/>
    <property type="evidence" value="ECO:0007669"/>
    <property type="project" value="UniProtKB-KW"/>
</dbReference>
<evidence type="ECO:0000256" key="5">
    <source>
        <dbReference type="ARBA" id="ARBA00022741"/>
    </source>
</evidence>
<keyword evidence="7" id="KW-0067">ATP-binding</keyword>
<dbReference type="SUPFAM" id="SSF55874">
    <property type="entry name" value="ATPase domain of HSP90 chaperone/DNA topoisomerase II/histidine kinase"/>
    <property type="match status" value="1"/>
</dbReference>
<dbReference type="Gene3D" id="3.30.450.20">
    <property type="entry name" value="PAS domain"/>
    <property type="match status" value="4"/>
</dbReference>
<name>A0A9J7AQ20_9PROT</name>
<dbReference type="Pfam" id="PF12860">
    <property type="entry name" value="PAS_7"/>
    <property type="match status" value="4"/>
</dbReference>
<evidence type="ECO:0000256" key="11">
    <source>
        <dbReference type="PROSITE-ProRule" id="PRU00169"/>
    </source>
</evidence>
<dbReference type="InterPro" id="IPR005467">
    <property type="entry name" value="His_kinase_dom"/>
</dbReference>
<dbReference type="PANTHER" id="PTHR43047:SF64">
    <property type="entry name" value="HISTIDINE KINASE CONTAINING CHEY-HOMOLOGOUS RECEIVER DOMAIN AND PAS DOMAIN-RELATED"/>
    <property type="match status" value="1"/>
</dbReference>
<dbReference type="SUPFAM" id="SSF47384">
    <property type="entry name" value="Homodimeric domain of signal transducing histidine kinase"/>
    <property type="match status" value="1"/>
</dbReference>
<evidence type="ECO:0000259" key="14">
    <source>
        <dbReference type="PROSITE" id="PS50110"/>
    </source>
</evidence>
<dbReference type="Gene3D" id="1.10.287.130">
    <property type="match status" value="1"/>
</dbReference>
<dbReference type="EC" id="2.7.13.3" evidence="2"/>
<dbReference type="FunFam" id="3.30.565.10:FF:000010">
    <property type="entry name" value="Sensor histidine kinase RcsC"/>
    <property type="match status" value="1"/>
</dbReference>
<evidence type="ECO:0000256" key="10">
    <source>
        <dbReference type="ARBA" id="ARBA00068150"/>
    </source>
</evidence>
<evidence type="ECO:0000256" key="7">
    <source>
        <dbReference type="ARBA" id="ARBA00022840"/>
    </source>
</evidence>
<feature type="coiled-coil region" evidence="12">
    <location>
        <begin position="552"/>
        <end position="593"/>
    </location>
</feature>
<dbReference type="PROSITE" id="PS50110">
    <property type="entry name" value="RESPONSE_REGULATORY"/>
    <property type="match status" value="1"/>
</dbReference>